<dbReference type="Pfam" id="PF08984">
    <property type="entry name" value="DUF1858"/>
    <property type="match status" value="1"/>
</dbReference>
<dbReference type="SUPFAM" id="SSF140683">
    <property type="entry name" value="SP0561-like"/>
    <property type="match status" value="1"/>
</dbReference>
<evidence type="ECO:0000313" key="3">
    <source>
        <dbReference type="Proteomes" id="UP001597196"/>
    </source>
</evidence>
<keyword evidence="3" id="KW-1185">Reference proteome</keyword>
<accession>A0ABW4CFB4</accession>
<dbReference type="InterPro" id="IPR038062">
    <property type="entry name" value="ScdA-like_N_sf"/>
</dbReference>
<dbReference type="Proteomes" id="UP001597196">
    <property type="component" value="Unassembled WGS sequence"/>
</dbReference>
<proteinExistence type="predicted"/>
<protein>
    <submittedName>
        <fullName evidence="2">DUF1858 domain-containing protein</fullName>
    </submittedName>
</protein>
<dbReference type="EMBL" id="JBHTOC010000005">
    <property type="protein sequence ID" value="MFD1429490.1"/>
    <property type="molecule type" value="Genomic_DNA"/>
</dbReference>
<dbReference type="RefSeq" id="WP_203627044.1">
    <property type="nucleotide sequence ID" value="NZ_BOLQ01000009.1"/>
</dbReference>
<organism evidence="2 3">
    <name type="scientific">Lacticaseibacillus mingshuiensis</name>
    <dbReference type="NCBI Taxonomy" id="2799574"/>
    <lineage>
        <taxon>Bacteria</taxon>
        <taxon>Bacillati</taxon>
        <taxon>Bacillota</taxon>
        <taxon>Bacilli</taxon>
        <taxon>Lactobacillales</taxon>
        <taxon>Lactobacillaceae</taxon>
        <taxon>Lacticaseibacillus</taxon>
    </lineage>
</organism>
<evidence type="ECO:0000259" key="1">
    <source>
        <dbReference type="Pfam" id="PF08984"/>
    </source>
</evidence>
<feature type="domain" description="DUF1858" evidence="1">
    <location>
        <begin position="4"/>
        <end position="61"/>
    </location>
</feature>
<sequence length="76" mass="8246">MTKISLQTPVRELVQVHPEVVPVMVKMGLSGVTDPALLNTVGRFMTLEKGARMKHIALADLLTALTATGFEVENND</sequence>
<name>A0ABW4CFB4_9LACO</name>
<dbReference type="Gene3D" id="1.10.3910.10">
    <property type="entry name" value="SP0561-like"/>
    <property type="match status" value="1"/>
</dbReference>
<evidence type="ECO:0000313" key="2">
    <source>
        <dbReference type="EMBL" id="MFD1429490.1"/>
    </source>
</evidence>
<reference evidence="3" key="1">
    <citation type="journal article" date="2019" name="Int. J. Syst. Evol. Microbiol.">
        <title>The Global Catalogue of Microorganisms (GCM) 10K type strain sequencing project: providing services to taxonomists for standard genome sequencing and annotation.</title>
        <authorList>
            <consortium name="The Broad Institute Genomics Platform"/>
            <consortium name="The Broad Institute Genome Sequencing Center for Infectious Disease"/>
            <person name="Wu L."/>
            <person name="Ma J."/>
        </authorList>
    </citation>
    <scope>NUCLEOTIDE SEQUENCE [LARGE SCALE GENOMIC DNA]</scope>
    <source>
        <strain evidence="3">CCM 8980</strain>
    </source>
</reference>
<dbReference type="InterPro" id="IPR015077">
    <property type="entry name" value="DUF1858"/>
</dbReference>
<gene>
    <name evidence="2" type="ORF">ACFQ4P_04400</name>
</gene>
<comment type="caution">
    <text evidence="2">The sequence shown here is derived from an EMBL/GenBank/DDBJ whole genome shotgun (WGS) entry which is preliminary data.</text>
</comment>